<dbReference type="Proteomes" id="UP000235392">
    <property type="component" value="Unassembled WGS sequence"/>
</dbReference>
<evidence type="ECO:0000313" key="2">
    <source>
        <dbReference type="Proteomes" id="UP000235392"/>
    </source>
</evidence>
<proteinExistence type="predicted"/>
<reference evidence="1 2" key="1">
    <citation type="submission" date="2017-11" db="EMBL/GenBank/DDBJ databases">
        <title>De novo assembly and phasing of dikaryotic genomes from two isolates of Puccinia coronata f. sp. avenae, the causal agent of oat crown rust.</title>
        <authorList>
            <person name="Miller M.E."/>
            <person name="Zhang Y."/>
            <person name="Omidvar V."/>
            <person name="Sperschneider J."/>
            <person name="Schwessinger B."/>
            <person name="Raley C."/>
            <person name="Palmer J.M."/>
            <person name="Garnica D."/>
            <person name="Upadhyaya N."/>
            <person name="Rathjen J."/>
            <person name="Taylor J.M."/>
            <person name="Park R.F."/>
            <person name="Dodds P.N."/>
            <person name="Hirsch C.D."/>
            <person name="Kianian S.F."/>
            <person name="Figueroa M."/>
        </authorList>
    </citation>
    <scope>NUCLEOTIDE SEQUENCE [LARGE SCALE GENOMIC DNA]</scope>
    <source>
        <strain evidence="1">12SD80</strain>
    </source>
</reference>
<dbReference type="AlphaFoldDB" id="A0A2N5RXG3"/>
<dbReference type="EMBL" id="PGCI01001306">
    <property type="protein sequence ID" value="PLW05691.1"/>
    <property type="molecule type" value="Genomic_DNA"/>
</dbReference>
<name>A0A2N5RXG3_9BASI</name>
<protein>
    <submittedName>
        <fullName evidence="1">Uncharacterized protein</fullName>
    </submittedName>
</protein>
<sequence>MTPATTERHRIPIALPTNAHCPPGPYRHKWLDLPYATVRGATPVPSAPPGGPNDGHFWHCGHRDPGGLQHQSGKVAGSPPVASAALSGHRDLGSLTILFKLTYGHPSQVFWHCRFQLPTTQKGLELFWKGIFENLTPQEVLQSCS</sequence>
<accession>A0A2N5RXG3</accession>
<gene>
    <name evidence="1" type="ORF">PCASD_23627</name>
</gene>
<comment type="caution">
    <text evidence="1">The sequence shown here is derived from an EMBL/GenBank/DDBJ whole genome shotgun (WGS) entry which is preliminary data.</text>
</comment>
<organism evidence="1 2">
    <name type="scientific">Puccinia coronata f. sp. avenae</name>
    <dbReference type="NCBI Taxonomy" id="200324"/>
    <lineage>
        <taxon>Eukaryota</taxon>
        <taxon>Fungi</taxon>
        <taxon>Dikarya</taxon>
        <taxon>Basidiomycota</taxon>
        <taxon>Pucciniomycotina</taxon>
        <taxon>Pucciniomycetes</taxon>
        <taxon>Pucciniales</taxon>
        <taxon>Pucciniaceae</taxon>
        <taxon>Puccinia</taxon>
    </lineage>
</organism>
<evidence type="ECO:0000313" key="1">
    <source>
        <dbReference type="EMBL" id="PLW05691.1"/>
    </source>
</evidence>